<dbReference type="InterPro" id="IPR014347">
    <property type="entry name" value="Tautomerase/MIF_sf"/>
</dbReference>
<evidence type="ECO:0000313" key="1">
    <source>
        <dbReference type="EMBL" id="MBI1619145.1"/>
    </source>
</evidence>
<dbReference type="CDD" id="cd00580">
    <property type="entry name" value="CHMI"/>
    <property type="match status" value="1"/>
</dbReference>
<dbReference type="PANTHER" id="PTHR37950">
    <property type="entry name" value="4-HYDROXYPHENYLACETATE CATABOLISM PROTEIN"/>
    <property type="match status" value="1"/>
</dbReference>
<reference evidence="1 2" key="1">
    <citation type="submission" date="2020-10" db="EMBL/GenBank/DDBJ databases">
        <title>Aquamicrobium zhengzhouensis sp. nov., a exopolysaccharide producing bacterium isolated from farmland soil.</title>
        <authorList>
            <person name="Wang X."/>
        </authorList>
    </citation>
    <scope>NUCLEOTIDE SEQUENCE [LARGE SCALE GENOMIC DNA]</scope>
    <source>
        <strain evidence="2">cd-1</strain>
    </source>
</reference>
<keyword evidence="2" id="KW-1185">Reference proteome</keyword>
<dbReference type="Gene3D" id="3.30.429.10">
    <property type="entry name" value="Macrophage Migration Inhibitory Factor"/>
    <property type="match status" value="1"/>
</dbReference>
<dbReference type="Pfam" id="PF02962">
    <property type="entry name" value="CHMI"/>
    <property type="match status" value="1"/>
</dbReference>
<accession>A0ABS0S781</accession>
<dbReference type="PANTHER" id="PTHR37950:SF1">
    <property type="entry name" value="4-HYDROXYPHENYLACETATE CATABOLISM PROTEIN"/>
    <property type="match status" value="1"/>
</dbReference>
<name>A0ABS0S781_9HYPH</name>
<dbReference type="SUPFAM" id="SSF55331">
    <property type="entry name" value="Tautomerase/MIF"/>
    <property type="match status" value="1"/>
</dbReference>
<dbReference type="Proteomes" id="UP000601789">
    <property type="component" value="Unassembled WGS sequence"/>
</dbReference>
<dbReference type="EMBL" id="JADGMQ010000001">
    <property type="protein sequence ID" value="MBI1619145.1"/>
    <property type="molecule type" value="Genomic_DNA"/>
</dbReference>
<proteinExistence type="predicted"/>
<dbReference type="InterPro" id="IPR004220">
    <property type="entry name" value="5-COMe_2-OHmuconate_Isoase"/>
</dbReference>
<sequence>MPHMTVDYSANLEEQIDIRALCQALHRAMVETGMFEIGGIRVRALRADHCVIADDDPQNAYVHLSLRVGAGRSVEDRKAAGEYIYKAAVAYLADLFATPHFALSFVMDELDADLNWKKNSMHARLRGA</sequence>
<gene>
    <name evidence="1" type="ORF">IOD40_00495</name>
</gene>
<protein>
    <submittedName>
        <fullName evidence="1">5-carboxymethyl-2-hydroxymuconate Delta-isomerase</fullName>
    </submittedName>
</protein>
<comment type="caution">
    <text evidence="1">The sequence shown here is derived from an EMBL/GenBank/DDBJ whole genome shotgun (WGS) entry which is preliminary data.</text>
</comment>
<organism evidence="1 2">
    <name type="scientific">Aquamicrobium zhengzhouense</name>
    <dbReference type="NCBI Taxonomy" id="2781738"/>
    <lineage>
        <taxon>Bacteria</taxon>
        <taxon>Pseudomonadati</taxon>
        <taxon>Pseudomonadota</taxon>
        <taxon>Alphaproteobacteria</taxon>
        <taxon>Hyphomicrobiales</taxon>
        <taxon>Phyllobacteriaceae</taxon>
        <taxon>Aquamicrobium</taxon>
    </lineage>
</organism>
<dbReference type="RefSeq" id="WP_198473214.1">
    <property type="nucleotide sequence ID" value="NZ_JADGMQ010000001.1"/>
</dbReference>
<evidence type="ECO:0000313" key="2">
    <source>
        <dbReference type="Proteomes" id="UP000601789"/>
    </source>
</evidence>